<evidence type="ECO:0000313" key="5">
    <source>
        <dbReference type="EMBL" id="SFF83598.1"/>
    </source>
</evidence>
<organism evidence="5 6">
    <name type="scientific">Halobacillus alkaliphilus</name>
    <dbReference type="NCBI Taxonomy" id="396056"/>
    <lineage>
        <taxon>Bacteria</taxon>
        <taxon>Bacillati</taxon>
        <taxon>Bacillota</taxon>
        <taxon>Bacilli</taxon>
        <taxon>Bacillales</taxon>
        <taxon>Bacillaceae</taxon>
        <taxon>Halobacillus</taxon>
    </lineage>
</organism>
<comment type="similarity">
    <text evidence="2">Belongs to the IucA/IucC family.</text>
</comment>
<dbReference type="GO" id="GO:0016881">
    <property type="term" value="F:acid-amino acid ligase activity"/>
    <property type="evidence" value="ECO:0007669"/>
    <property type="project" value="UniProtKB-ARBA"/>
</dbReference>
<dbReference type="AlphaFoldDB" id="A0A1I2LYF7"/>
<dbReference type="Gene3D" id="1.10.510.40">
    <property type="match status" value="1"/>
</dbReference>
<dbReference type="PANTHER" id="PTHR34384">
    <property type="entry name" value="L-2,3-DIAMINOPROPANOATE--CITRATE LIGASE"/>
    <property type="match status" value="1"/>
</dbReference>
<reference evidence="6" key="1">
    <citation type="submission" date="2016-10" db="EMBL/GenBank/DDBJ databases">
        <authorList>
            <person name="Varghese N."/>
            <person name="Submissions S."/>
        </authorList>
    </citation>
    <scope>NUCLEOTIDE SEQUENCE [LARGE SCALE GENOMIC DNA]</scope>
    <source>
        <strain evidence="6">FP5</strain>
    </source>
</reference>
<keyword evidence="6" id="KW-1185">Reference proteome</keyword>
<feature type="domain" description="Aerobactin siderophore biosynthesis IucA/IucC-like C-terminal" evidence="4">
    <location>
        <begin position="451"/>
        <end position="611"/>
    </location>
</feature>
<evidence type="ECO:0000313" key="6">
    <source>
        <dbReference type="Proteomes" id="UP000198897"/>
    </source>
</evidence>
<dbReference type="RefSeq" id="WP_089751563.1">
    <property type="nucleotide sequence ID" value="NZ_FOOG01000010.1"/>
</dbReference>
<dbReference type="Proteomes" id="UP000198897">
    <property type="component" value="Unassembled WGS sequence"/>
</dbReference>
<feature type="domain" description="Aerobactin siderophore biosynthesis IucA/IucC N-terminal" evidence="3">
    <location>
        <begin position="177"/>
        <end position="422"/>
    </location>
</feature>
<evidence type="ECO:0000259" key="4">
    <source>
        <dbReference type="Pfam" id="PF06276"/>
    </source>
</evidence>
<accession>A0A1I2LYF7</accession>
<name>A0A1I2LYF7_9BACI</name>
<dbReference type="EMBL" id="FOOG01000010">
    <property type="protein sequence ID" value="SFF83598.1"/>
    <property type="molecule type" value="Genomic_DNA"/>
</dbReference>
<gene>
    <name evidence="5" type="ORF">SAMN05216353_11097</name>
</gene>
<dbReference type="PANTHER" id="PTHR34384:SF6">
    <property type="entry name" value="STAPHYLOFERRIN B SYNTHASE"/>
    <property type="match status" value="1"/>
</dbReference>
<protein>
    <submittedName>
        <fullName evidence="5">Siderophore synthetase component</fullName>
    </submittedName>
</protein>
<dbReference type="InterPro" id="IPR022770">
    <property type="entry name" value="IucA/IucC-like_C"/>
</dbReference>
<dbReference type="Pfam" id="PF06276">
    <property type="entry name" value="FhuF"/>
    <property type="match status" value="1"/>
</dbReference>
<dbReference type="Pfam" id="PF04183">
    <property type="entry name" value="IucA_IucC"/>
    <property type="match status" value="1"/>
</dbReference>
<dbReference type="InterPro" id="IPR007310">
    <property type="entry name" value="Aerobactin_biosyn_IucA/IucC_N"/>
</dbReference>
<dbReference type="GO" id="GO:0019290">
    <property type="term" value="P:siderophore biosynthetic process"/>
    <property type="evidence" value="ECO:0007669"/>
    <property type="project" value="InterPro"/>
</dbReference>
<dbReference type="OrthoDB" id="495728at2"/>
<proteinExistence type="inferred from homology"/>
<evidence type="ECO:0000256" key="2">
    <source>
        <dbReference type="ARBA" id="ARBA00007832"/>
    </source>
</evidence>
<evidence type="ECO:0000256" key="1">
    <source>
        <dbReference type="ARBA" id="ARBA00004924"/>
    </source>
</evidence>
<comment type="pathway">
    <text evidence="1">Siderophore biosynthesis.</text>
</comment>
<evidence type="ECO:0000259" key="3">
    <source>
        <dbReference type="Pfam" id="PF04183"/>
    </source>
</evidence>
<dbReference type="InterPro" id="IPR037455">
    <property type="entry name" value="LucA/IucC-like"/>
</dbReference>
<sequence>MEETMRATSFIQNEYPQFIKTYPANAKAAEKIILHQLVQAIIREQIVHYERSGDSSAFSIPLKKGGTLYIKVSKRYWLGHIDIEGYIRHVDEKGNERPVHSPEDCLDLLFEDEQISSNQAAFYQEIKNSVVNYGLALTIAEERTCSVKKEARRLQASDAFSYALKKKQESPSFSPLTFFEQWVIQGHTIHPCSRTRLGISLEDMTQYAPEWGGSPCVIPLAVHHKFSRMTSMDEQTVKSIVFREYPHVKKAFEKMCVESQLDPEDYEIIPVHPWQFRHTLPVYYQEALEKKKIIPLEDAGIKTSALISFRTLAPHQDRVNHHIKTAVNVQMTSAIRTVSAASTQNGPTLSKLFKQVLINDAYLARSLSIMSEPSGIHYEPEETVTEEERHFLQKNMAAILRENPENTLAEDEIAVPAASLLAESPLTGGLMVEELIYRQEKAAIKEAATSFIREYARALLPGIITLITKYGISMEAHLQNCVVVFKNGQPQRVILRDHGGIRIMNERLNRFFSQQPIDPSTNVLTEQREELLDIFSHAVLHNHLGEIIVALVRHSGVEEDALWGAVERVLRQVYASLEEDPLTAEAALEDAAIIFSSPSRMKALVQMRLLDQYTENLYVDMANPFHQETRCNQL</sequence>